<dbReference type="PANTHER" id="PTHR13328:SF4">
    <property type="entry name" value="NEGATIVE ELONGATION FACTOR A"/>
    <property type="match status" value="1"/>
</dbReference>
<feature type="compositionally biased region" description="Basic and acidic residues" evidence="1">
    <location>
        <begin position="552"/>
        <end position="580"/>
    </location>
</feature>
<proteinExistence type="predicted"/>
<feature type="compositionally biased region" description="Low complexity" evidence="1">
    <location>
        <begin position="347"/>
        <end position="364"/>
    </location>
</feature>
<accession>A0ABQ8S1A2</accession>
<name>A0ABQ8S1A2_PERAM</name>
<evidence type="ECO:0000313" key="4">
    <source>
        <dbReference type="Proteomes" id="UP001148838"/>
    </source>
</evidence>
<dbReference type="InterPro" id="IPR007110">
    <property type="entry name" value="Ig-like_dom"/>
</dbReference>
<feature type="compositionally biased region" description="Basic residues" evidence="1">
    <location>
        <begin position="581"/>
        <end position="594"/>
    </location>
</feature>
<feature type="region of interest" description="Disordered" evidence="1">
    <location>
        <begin position="151"/>
        <end position="199"/>
    </location>
</feature>
<feature type="compositionally biased region" description="Low complexity" evidence="1">
    <location>
        <begin position="740"/>
        <end position="751"/>
    </location>
</feature>
<feature type="compositionally biased region" description="Low complexity" evidence="1">
    <location>
        <begin position="277"/>
        <end position="307"/>
    </location>
</feature>
<feature type="compositionally biased region" description="Pro residues" evidence="1">
    <location>
        <begin position="266"/>
        <end position="276"/>
    </location>
</feature>
<organism evidence="3 4">
    <name type="scientific">Periplaneta americana</name>
    <name type="common">American cockroach</name>
    <name type="synonym">Blatta americana</name>
    <dbReference type="NCBI Taxonomy" id="6978"/>
    <lineage>
        <taxon>Eukaryota</taxon>
        <taxon>Metazoa</taxon>
        <taxon>Ecdysozoa</taxon>
        <taxon>Arthropoda</taxon>
        <taxon>Hexapoda</taxon>
        <taxon>Insecta</taxon>
        <taxon>Pterygota</taxon>
        <taxon>Neoptera</taxon>
        <taxon>Polyneoptera</taxon>
        <taxon>Dictyoptera</taxon>
        <taxon>Blattodea</taxon>
        <taxon>Blattoidea</taxon>
        <taxon>Blattidae</taxon>
        <taxon>Blattinae</taxon>
        <taxon>Periplaneta</taxon>
    </lineage>
</organism>
<feature type="compositionally biased region" description="Polar residues" evidence="1">
    <location>
        <begin position="169"/>
        <end position="179"/>
    </location>
</feature>
<reference evidence="3 4" key="1">
    <citation type="journal article" date="2022" name="Allergy">
        <title>Genome assembly and annotation of Periplaneta americana reveal a comprehensive cockroach allergen profile.</title>
        <authorList>
            <person name="Wang L."/>
            <person name="Xiong Q."/>
            <person name="Saelim N."/>
            <person name="Wang L."/>
            <person name="Nong W."/>
            <person name="Wan A.T."/>
            <person name="Shi M."/>
            <person name="Liu X."/>
            <person name="Cao Q."/>
            <person name="Hui J.H.L."/>
            <person name="Sookrung N."/>
            <person name="Leung T.F."/>
            <person name="Tungtrongchitr A."/>
            <person name="Tsui S.K.W."/>
        </authorList>
    </citation>
    <scope>NUCLEOTIDE SEQUENCE [LARGE SCALE GENOMIC DNA]</scope>
    <source>
        <strain evidence="3">PWHHKU_190912</strain>
    </source>
</reference>
<keyword evidence="4" id="KW-1185">Reference proteome</keyword>
<evidence type="ECO:0000313" key="3">
    <source>
        <dbReference type="EMBL" id="KAJ4427713.1"/>
    </source>
</evidence>
<dbReference type="PROSITE" id="PS50835">
    <property type="entry name" value="IG_LIKE"/>
    <property type="match status" value="1"/>
</dbReference>
<feature type="compositionally biased region" description="Acidic residues" evidence="1">
    <location>
        <begin position="601"/>
        <end position="616"/>
    </location>
</feature>
<protein>
    <recommendedName>
        <fullName evidence="2">Ig-like domain-containing protein</fullName>
    </recommendedName>
</protein>
<sequence>MSAPAVKPALPTAGAQAPKVGSGAPPATTNNPPPSAAGGPKIIPTTGSPNRPIAPPSANHATVGSMPLSLVQEHKTGSGLMQQPPQIPRTPEKTKEHPMTTAMGVKPTSNGVEGSPNRPTPTSQLPVDTKKLEEGAVATAVMNHSAEIATVAATPPQPQGLQTGQATQHNPVVSGTQPSPMKPQPAPVSAAATNHSTLLSVTNKLEGTAVEVKTSVATSAAQSAEPPPPTVPPAPTTVPPAPASIQQQPQLQQQQPPTPQQQHQPQLPPPPQPQPLPQQQTPPALPQQQTQQQQQQQQPPQQQQQPQQAPPPPAAAAAAPAVLAQTTAPQQQQQQPQQQPVPPASLPPQQQQQAPVLAPQQEPAPVKPTLSLADKPRTDAVKPEFKVATPPRNSKRKREVKPSAEVAKTPASEQDDRKSKRVRTQTQPYQSPLPEIYITKFKTLMKSPDDKLIVFYKNEFLAVRNQEGSFYICQAMQNIYKSSPRIRIRWLSQEKKDNKPSDVYIPDFYDATDFDCILTNLELKRLDKNKYQLPEEERERTQSILKRALDVEKGVSEKPPVTEEHPDGLDLSLFRDESQLKKRRSLKRTARRKGKENASGTEDDYEGLTGDDESEEEVKKKKPKPNKRLEKPKVSVKEKVKTKEKPVEKRAERSSERGRDRGLASKRRSETIVATTTTTAAAAAVKNAAVKQTVAKQAVARQAVAKAADKKPKVVAKTTKKPEAVAESSIPTRSAKTRSVKVASPPKSSPVTRTKDRERRGATPAKGRKKPGKKA</sequence>
<feature type="compositionally biased region" description="Basic and acidic residues" evidence="1">
    <location>
        <begin position="374"/>
        <end position="385"/>
    </location>
</feature>
<dbReference type="EMBL" id="JAJSOF020000038">
    <property type="protein sequence ID" value="KAJ4427713.1"/>
    <property type="molecule type" value="Genomic_DNA"/>
</dbReference>
<gene>
    <name evidence="3" type="ORF">ANN_25365</name>
</gene>
<dbReference type="InterPro" id="IPR052828">
    <property type="entry name" value="NELF-A_domain"/>
</dbReference>
<feature type="region of interest" description="Disordered" evidence="1">
    <location>
        <begin position="217"/>
        <end position="427"/>
    </location>
</feature>
<feature type="compositionally biased region" description="Pro residues" evidence="1">
    <location>
        <begin position="225"/>
        <end position="242"/>
    </location>
</feature>
<feature type="region of interest" description="Disordered" evidence="1">
    <location>
        <begin position="1"/>
        <end position="130"/>
    </location>
</feature>
<evidence type="ECO:0000256" key="1">
    <source>
        <dbReference type="SAM" id="MobiDB-lite"/>
    </source>
</evidence>
<comment type="caution">
    <text evidence="3">The sequence shown here is derived from an EMBL/GenBank/DDBJ whole genome shotgun (WGS) entry which is preliminary data.</text>
</comment>
<feature type="region of interest" description="Disordered" evidence="1">
    <location>
        <begin position="704"/>
        <end position="775"/>
    </location>
</feature>
<feature type="compositionally biased region" description="Low complexity" evidence="1">
    <location>
        <begin position="243"/>
        <end position="265"/>
    </location>
</feature>
<dbReference type="Proteomes" id="UP001148838">
    <property type="component" value="Unassembled WGS sequence"/>
</dbReference>
<feature type="compositionally biased region" description="Low complexity" evidence="1">
    <location>
        <begin position="159"/>
        <end position="168"/>
    </location>
</feature>
<feature type="compositionally biased region" description="Basic residues" evidence="1">
    <location>
        <begin position="766"/>
        <end position="775"/>
    </location>
</feature>
<feature type="domain" description="Ig-like" evidence="2">
    <location>
        <begin position="434"/>
        <end position="527"/>
    </location>
</feature>
<evidence type="ECO:0000259" key="2">
    <source>
        <dbReference type="PROSITE" id="PS50835"/>
    </source>
</evidence>
<dbReference type="PANTHER" id="PTHR13328">
    <property type="entry name" value="NEGATIVE ELONGATION FACTOR A NELF-A"/>
    <property type="match status" value="1"/>
</dbReference>
<feature type="compositionally biased region" description="Basic and acidic residues" evidence="1">
    <location>
        <begin position="627"/>
        <end position="670"/>
    </location>
</feature>
<feature type="region of interest" description="Disordered" evidence="1">
    <location>
        <begin position="552"/>
        <end position="674"/>
    </location>
</feature>
<feature type="compositionally biased region" description="Low complexity" evidence="1">
    <location>
        <begin position="315"/>
        <end position="338"/>
    </location>
</feature>